<evidence type="ECO:0000256" key="5">
    <source>
        <dbReference type="ARBA" id="ARBA00022741"/>
    </source>
</evidence>
<evidence type="ECO:0000256" key="8">
    <source>
        <dbReference type="ARBA" id="ARBA00032802"/>
    </source>
</evidence>
<keyword evidence="14" id="KW-1185">Reference proteome</keyword>
<evidence type="ECO:0000256" key="3">
    <source>
        <dbReference type="ARBA" id="ARBA00013596"/>
    </source>
</evidence>
<dbReference type="PANTHER" id="PTHR46566">
    <property type="entry name" value="1-PHOSPHOFRUCTOKINASE-RELATED"/>
    <property type="match status" value="1"/>
</dbReference>
<evidence type="ECO:0000256" key="7">
    <source>
        <dbReference type="ARBA" id="ARBA00022840"/>
    </source>
</evidence>
<sequence>MTDATTRGPGATSSARTVVTVTPNPSLDRALELDRLEVGEVNRAHGVHVHPGGKGINVARALVRHGEAALAVVPVGGADGTRLVTLLAEHGVPAVPVPVSGDTRTNITLVEADGVTTKVNAPGPRLSDAEVDALLAAVEDQLATAPRAVVAAGSLPAGAGDVFFVRLAGLAGRYGVPVVLDTSGTPLARAVRAGGLCLIKPNAEELAELVGGDLVTVGDVVAAAREVIALGTSAVLVSLGAHGALLVLDDATWWAGGPPLVPLSTVGAGDSTVAGFLAGTGTGAERLRNGVAWGRAAVLLPGTEVPSPAQLDLDAVRVVEGPDPGLALKEL</sequence>
<evidence type="ECO:0000256" key="6">
    <source>
        <dbReference type="ARBA" id="ARBA00022777"/>
    </source>
</evidence>
<keyword evidence="7 11" id="KW-0067">ATP-binding</keyword>
<comment type="function">
    <text evidence="11">Catalyzes the ATP-dependent phosphorylation of fructose-l-phosphate to fructose-l,6-bisphosphate.</text>
</comment>
<dbReference type="EMBL" id="CP101989">
    <property type="protein sequence ID" value="UUI64130.1"/>
    <property type="molecule type" value="Genomic_DNA"/>
</dbReference>
<dbReference type="PROSITE" id="PS00584">
    <property type="entry name" value="PFKB_KINASES_2"/>
    <property type="match status" value="1"/>
</dbReference>
<organism evidence="13 14">
    <name type="scientific">Cellulomonas wangsupingiae</name>
    <dbReference type="NCBI Taxonomy" id="2968085"/>
    <lineage>
        <taxon>Bacteria</taxon>
        <taxon>Bacillati</taxon>
        <taxon>Actinomycetota</taxon>
        <taxon>Actinomycetes</taxon>
        <taxon>Micrococcales</taxon>
        <taxon>Cellulomonadaceae</taxon>
        <taxon>Cellulomonas</taxon>
    </lineage>
</organism>
<dbReference type="GO" id="GO:0008662">
    <property type="term" value="F:1-phosphofructokinase activity"/>
    <property type="evidence" value="ECO:0007669"/>
    <property type="project" value="UniProtKB-EC"/>
</dbReference>
<dbReference type="InterPro" id="IPR011611">
    <property type="entry name" value="PfkB_dom"/>
</dbReference>
<dbReference type="PIRSF" id="PIRSF000535">
    <property type="entry name" value="1PFK/6PFK/LacC"/>
    <property type="match status" value="1"/>
</dbReference>
<dbReference type="NCBIfam" id="TIGR03828">
    <property type="entry name" value="pfkB"/>
    <property type="match status" value="1"/>
</dbReference>
<dbReference type="CDD" id="cd01164">
    <property type="entry name" value="FruK_PfkB_like"/>
    <property type="match status" value="1"/>
</dbReference>
<dbReference type="Proteomes" id="UP001317322">
    <property type="component" value="Chromosome"/>
</dbReference>
<evidence type="ECO:0000259" key="12">
    <source>
        <dbReference type="Pfam" id="PF00294"/>
    </source>
</evidence>
<comment type="catalytic activity">
    <reaction evidence="9 11">
        <text>beta-D-fructose 1-phosphate + ATP = beta-D-fructose 1,6-bisphosphate + ADP + H(+)</text>
        <dbReference type="Rhea" id="RHEA:14213"/>
        <dbReference type="ChEBI" id="CHEBI:15378"/>
        <dbReference type="ChEBI" id="CHEBI:30616"/>
        <dbReference type="ChEBI" id="CHEBI:32966"/>
        <dbReference type="ChEBI" id="CHEBI:138881"/>
        <dbReference type="ChEBI" id="CHEBI:456216"/>
        <dbReference type="EC" id="2.7.1.56"/>
    </reaction>
</comment>
<evidence type="ECO:0000256" key="9">
    <source>
        <dbReference type="ARBA" id="ARBA00047745"/>
    </source>
</evidence>
<dbReference type="InterPro" id="IPR022463">
    <property type="entry name" value="1-PFruKinase"/>
</dbReference>
<dbReference type="PROSITE" id="PS00583">
    <property type="entry name" value="PFKB_KINASES_1"/>
    <property type="match status" value="1"/>
</dbReference>
<dbReference type="InterPro" id="IPR029056">
    <property type="entry name" value="Ribokinase-like"/>
</dbReference>
<keyword evidence="4 10" id="KW-0808">Transferase</keyword>
<evidence type="ECO:0000256" key="4">
    <source>
        <dbReference type="ARBA" id="ARBA00022679"/>
    </source>
</evidence>
<gene>
    <name evidence="13" type="primary">pfkB</name>
    <name evidence="13" type="ORF">NP075_13455</name>
</gene>
<dbReference type="InterPro" id="IPR002173">
    <property type="entry name" value="Carboh/pur_kinase_PfkB_CS"/>
</dbReference>
<proteinExistence type="inferred from homology"/>
<evidence type="ECO:0000256" key="2">
    <source>
        <dbReference type="ARBA" id="ARBA00012131"/>
    </source>
</evidence>
<evidence type="ECO:0000256" key="10">
    <source>
        <dbReference type="PIRNR" id="PIRNR000535"/>
    </source>
</evidence>
<name>A0ABY5K1C6_9CELL</name>
<dbReference type="InterPro" id="IPR017583">
    <property type="entry name" value="Tagatose/fructose_Pkinase"/>
</dbReference>
<keyword evidence="5 11" id="KW-0547">Nucleotide-binding</keyword>
<evidence type="ECO:0000256" key="11">
    <source>
        <dbReference type="RuleBase" id="RU369061"/>
    </source>
</evidence>
<accession>A0ABY5K1C6</accession>
<evidence type="ECO:0000256" key="1">
    <source>
        <dbReference type="ARBA" id="ARBA00010688"/>
    </source>
</evidence>
<protein>
    <recommendedName>
        <fullName evidence="3 11">1-phosphofructokinase</fullName>
        <shortName evidence="11">Fru1PK</shortName>
        <ecNumber evidence="2 11">2.7.1.56</ecNumber>
    </recommendedName>
    <alternativeName>
        <fullName evidence="8 11">Fructose 1-phosphate kinase</fullName>
    </alternativeName>
</protein>
<dbReference type="SUPFAM" id="SSF53613">
    <property type="entry name" value="Ribokinase-like"/>
    <property type="match status" value="1"/>
</dbReference>
<dbReference type="NCBIfam" id="TIGR03168">
    <property type="entry name" value="1-PFK"/>
    <property type="match status" value="1"/>
</dbReference>
<dbReference type="Gene3D" id="3.40.1190.20">
    <property type="match status" value="1"/>
</dbReference>
<feature type="domain" description="Carbohydrate kinase PfkB" evidence="12">
    <location>
        <begin position="25"/>
        <end position="308"/>
    </location>
</feature>
<comment type="similarity">
    <text evidence="1 11">Belongs to the carbohydrate kinase PfkB family.</text>
</comment>
<dbReference type="EC" id="2.7.1.56" evidence="2 11"/>
<evidence type="ECO:0000313" key="13">
    <source>
        <dbReference type="EMBL" id="UUI64130.1"/>
    </source>
</evidence>
<reference evidence="13 14" key="1">
    <citation type="submission" date="2022-07" db="EMBL/GenBank/DDBJ databases">
        <title>Novel species in genus cellulomonas.</title>
        <authorList>
            <person name="Ye L."/>
        </authorList>
    </citation>
    <scope>NUCLEOTIDE SEQUENCE [LARGE SCALE GENOMIC DNA]</scope>
    <source>
        <strain evidence="14">zg-Y908</strain>
    </source>
</reference>
<dbReference type="Pfam" id="PF00294">
    <property type="entry name" value="PfkB"/>
    <property type="match status" value="1"/>
</dbReference>
<evidence type="ECO:0000313" key="14">
    <source>
        <dbReference type="Proteomes" id="UP001317322"/>
    </source>
</evidence>
<dbReference type="RefSeq" id="WP_227565688.1">
    <property type="nucleotide sequence ID" value="NZ_CP101989.1"/>
</dbReference>
<keyword evidence="6 11" id="KW-0418">Kinase</keyword>
<dbReference type="PANTHER" id="PTHR46566:SF5">
    <property type="entry name" value="1-PHOSPHOFRUCTOKINASE"/>
    <property type="match status" value="1"/>
</dbReference>